<dbReference type="GO" id="GO:0016042">
    <property type="term" value="P:lipid catabolic process"/>
    <property type="evidence" value="ECO:0007669"/>
    <property type="project" value="TreeGrafter"/>
</dbReference>
<evidence type="ECO:0000256" key="3">
    <source>
        <dbReference type="ARBA" id="ARBA00022525"/>
    </source>
</evidence>
<evidence type="ECO:0000256" key="4">
    <source>
        <dbReference type="RuleBase" id="RU004262"/>
    </source>
</evidence>
<name>A0A8J9VM39_9NEOP</name>
<dbReference type="EMBL" id="OV170224">
    <property type="protein sequence ID" value="CAH0724688.1"/>
    <property type="molecule type" value="Genomic_DNA"/>
</dbReference>
<dbReference type="InterPro" id="IPR033906">
    <property type="entry name" value="Lipase_N"/>
</dbReference>
<dbReference type="GO" id="GO:0016298">
    <property type="term" value="F:lipase activity"/>
    <property type="evidence" value="ECO:0007669"/>
    <property type="project" value="InterPro"/>
</dbReference>
<comment type="similarity">
    <text evidence="2 4">Belongs to the AB hydrolase superfamily. Lipase family.</text>
</comment>
<evidence type="ECO:0000256" key="2">
    <source>
        <dbReference type="ARBA" id="ARBA00010701"/>
    </source>
</evidence>
<evidence type="ECO:0000259" key="6">
    <source>
        <dbReference type="Pfam" id="PF00151"/>
    </source>
</evidence>
<comment type="subcellular location">
    <subcellularLocation>
        <location evidence="1">Secreted</location>
    </subcellularLocation>
</comment>
<dbReference type="AlphaFoldDB" id="A0A8J9VM39"/>
<feature type="chain" id="PRO_5035444189" description="Lipase domain-containing protein" evidence="5">
    <location>
        <begin position="17"/>
        <end position="321"/>
    </location>
</feature>
<keyword evidence="3" id="KW-0964">Secreted</keyword>
<feature type="domain" description="Lipase" evidence="6">
    <location>
        <begin position="64"/>
        <end position="298"/>
    </location>
</feature>
<dbReference type="PANTHER" id="PTHR11610:SF173">
    <property type="entry name" value="LIPASE DOMAIN-CONTAINING PROTEIN-RELATED"/>
    <property type="match status" value="1"/>
</dbReference>
<evidence type="ECO:0000256" key="5">
    <source>
        <dbReference type="SAM" id="SignalP"/>
    </source>
</evidence>
<dbReference type="InterPro" id="IPR013818">
    <property type="entry name" value="Lipase"/>
</dbReference>
<dbReference type="Gene3D" id="3.40.50.1820">
    <property type="entry name" value="alpha/beta hydrolase"/>
    <property type="match status" value="1"/>
</dbReference>
<evidence type="ECO:0000313" key="7">
    <source>
        <dbReference type="EMBL" id="CAH0724688.1"/>
    </source>
</evidence>
<reference evidence="7" key="1">
    <citation type="submission" date="2021-12" db="EMBL/GenBank/DDBJ databases">
        <authorList>
            <person name="Martin H S."/>
        </authorList>
    </citation>
    <scope>NUCLEOTIDE SEQUENCE</scope>
</reference>
<proteinExistence type="inferred from homology"/>
<dbReference type="GO" id="GO:0005615">
    <property type="term" value="C:extracellular space"/>
    <property type="evidence" value="ECO:0007669"/>
    <property type="project" value="TreeGrafter"/>
</dbReference>
<dbReference type="Pfam" id="PF00151">
    <property type="entry name" value="Lipase"/>
    <property type="match status" value="1"/>
</dbReference>
<dbReference type="InterPro" id="IPR029058">
    <property type="entry name" value="AB_hydrolase_fold"/>
</dbReference>
<dbReference type="CDD" id="cd00707">
    <property type="entry name" value="Pancreat_lipase_like"/>
    <property type="match status" value="1"/>
</dbReference>
<dbReference type="GO" id="GO:0017171">
    <property type="term" value="F:serine hydrolase activity"/>
    <property type="evidence" value="ECO:0007669"/>
    <property type="project" value="TreeGrafter"/>
</dbReference>
<dbReference type="PANTHER" id="PTHR11610">
    <property type="entry name" value="LIPASE"/>
    <property type="match status" value="1"/>
</dbReference>
<accession>A0A8J9VM39</accession>
<evidence type="ECO:0000313" key="8">
    <source>
        <dbReference type="Proteomes" id="UP000838878"/>
    </source>
</evidence>
<feature type="non-terminal residue" evidence="7">
    <location>
        <position position="321"/>
    </location>
</feature>
<sequence length="321" mass="35896">MSSLLFFSIFISVSSARIIMENIYNEGDRFFLFPGDGDDLLHLVDTTEPVDENAIAEFARQPNNHGYWLYTRSNPIEAEVLVHEESEILLHSHFNLNKTIVFLIHGWLGSGDNEMNQLLTEAFLEADDVNVIVFDWSELANRNYLTAKYGVVNLGKGLGLFIQWLASLGASYNNMHLVGFSLGGHIAGNAGRHTGSLIRRLTALDPAGPLWKRDNNRLKETDAQYVEVIHTSNLYGYKEPCGHADFYPNGGSRMPGCWVNLCSHSKGYEYMAESVKNNHLYANECDSLKEAKKGVCKGSLYPMGNNDMNKSGTGIFRVDTE</sequence>
<protein>
    <recommendedName>
        <fullName evidence="6">Lipase domain-containing protein</fullName>
    </recommendedName>
</protein>
<gene>
    <name evidence="7" type="ORF">BINO364_LOCUS10367</name>
</gene>
<keyword evidence="8" id="KW-1185">Reference proteome</keyword>
<dbReference type="PRINTS" id="PR00821">
    <property type="entry name" value="TAGLIPASE"/>
</dbReference>
<evidence type="ECO:0000256" key="1">
    <source>
        <dbReference type="ARBA" id="ARBA00004613"/>
    </source>
</evidence>
<keyword evidence="5" id="KW-0732">Signal</keyword>
<organism evidence="7 8">
    <name type="scientific">Brenthis ino</name>
    <name type="common">lesser marbled fritillary</name>
    <dbReference type="NCBI Taxonomy" id="405034"/>
    <lineage>
        <taxon>Eukaryota</taxon>
        <taxon>Metazoa</taxon>
        <taxon>Ecdysozoa</taxon>
        <taxon>Arthropoda</taxon>
        <taxon>Hexapoda</taxon>
        <taxon>Insecta</taxon>
        <taxon>Pterygota</taxon>
        <taxon>Neoptera</taxon>
        <taxon>Endopterygota</taxon>
        <taxon>Lepidoptera</taxon>
        <taxon>Glossata</taxon>
        <taxon>Ditrysia</taxon>
        <taxon>Papilionoidea</taxon>
        <taxon>Nymphalidae</taxon>
        <taxon>Heliconiinae</taxon>
        <taxon>Argynnini</taxon>
        <taxon>Brenthis</taxon>
    </lineage>
</organism>
<dbReference type="Proteomes" id="UP000838878">
    <property type="component" value="Chromosome 4"/>
</dbReference>
<dbReference type="InterPro" id="IPR000734">
    <property type="entry name" value="TAG_lipase"/>
</dbReference>
<feature type="signal peptide" evidence="5">
    <location>
        <begin position="1"/>
        <end position="16"/>
    </location>
</feature>
<dbReference type="OrthoDB" id="199913at2759"/>
<dbReference type="SUPFAM" id="SSF53474">
    <property type="entry name" value="alpha/beta-Hydrolases"/>
    <property type="match status" value="1"/>
</dbReference>